<dbReference type="Pfam" id="PF00535">
    <property type="entry name" value="Glycos_transf_2"/>
    <property type="match status" value="1"/>
</dbReference>
<comment type="caution">
    <text evidence="2">The sequence shown here is derived from an EMBL/GenBank/DDBJ whole genome shotgun (WGS) entry which is preliminary data.</text>
</comment>
<sequence length="315" mass="36323">MANPLVSICMPAYNAALYIDDAINSVLAQSYQNFELIIVNDGSTDETAAHTTRFKDKRIKTFITENRGQCAAANFAFSKSSGRFIKFMDADDLISPGFIQAQVELISDNDNFIASAKWGRFYHNDIKTFKLNPESVWRDMKPIDWLVESLAEGPNMMQCALWLIPRPVLQNSGLWDESLSLINDFEFFIRVLLCAEKIKFAENAILYYRSGMNDSLSKQKSKKALYSGYHSTRRGCEHLLNYENSERTRRICADLYKVWHFECYPVLREESLTLLQLSEALGGSRRKFECGGFTKLLNFFIGWKWTKRLKHFASR</sequence>
<dbReference type="AlphaFoldDB" id="A0A419S1R4"/>
<dbReference type="CDD" id="cd00761">
    <property type="entry name" value="Glyco_tranf_GTA_type"/>
    <property type="match status" value="1"/>
</dbReference>
<dbReference type="Proteomes" id="UP000283433">
    <property type="component" value="Unassembled WGS sequence"/>
</dbReference>
<evidence type="ECO:0000313" key="3">
    <source>
        <dbReference type="Proteomes" id="UP000283433"/>
    </source>
</evidence>
<keyword evidence="3" id="KW-1185">Reference proteome</keyword>
<gene>
    <name evidence="2" type="ORF">BCY91_12250</name>
</gene>
<evidence type="ECO:0000313" key="2">
    <source>
        <dbReference type="EMBL" id="RKD12415.1"/>
    </source>
</evidence>
<dbReference type="GO" id="GO:0016758">
    <property type="term" value="F:hexosyltransferase activity"/>
    <property type="evidence" value="ECO:0007669"/>
    <property type="project" value="UniProtKB-ARBA"/>
</dbReference>
<dbReference type="SUPFAM" id="SSF53448">
    <property type="entry name" value="Nucleotide-diphospho-sugar transferases"/>
    <property type="match status" value="1"/>
</dbReference>
<dbReference type="Gene3D" id="3.90.550.10">
    <property type="entry name" value="Spore Coat Polysaccharide Biosynthesis Protein SpsA, Chain A"/>
    <property type="match status" value="1"/>
</dbReference>
<proteinExistence type="predicted"/>
<dbReference type="InterPro" id="IPR029044">
    <property type="entry name" value="Nucleotide-diphossugar_trans"/>
</dbReference>
<dbReference type="InterPro" id="IPR001173">
    <property type="entry name" value="Glyco_trans_2-like"/>
</dbReference>
<protein>
    <recommendedName>
        <fullName evidence="1">Glycosyltransferase 2-like domain-containing protein</fullName>
    </recommendedName>
</protein>
<name>A0A419S1R4_9SPHI</name>
<dbReference type="EMBL" id="MBTA01000030">
    <property type="protein sequence ID" value="RKD12415.1"/>
    <property type="molecule type" value="Genomic_DNA"/>
</dbReference>
<dbReference type="PANTHER" id="PTHR22916:SF3">
    <property type="entry name" value="UDP-GLCNAC:BETAGAL BETA-1,3-N-ACETYLGLUCOSAMINYLTRANSFERASE-LIKE PROTEIN 1"/>
    <property type="match status" value="1"/>
</dbReference>
<feature type="domain" description="Glycosyltransferase 2-like" evidence="1">
    <location>
        <begin position="7"/>
        <end position="122"/>
    </location>
</feature>
<dbReference type="PANTHER" id="PTHR22916">
    <property type="entry name" value="GLYCOSYLTRANSFERASE"/>
    <property type="match status" value="1"/>
</dbReference>
<organism evidence="2 3">
    <name type="scientific">Pelobium manganitolerans</name>
    <dbReference type="NCBI Taxonomy" id="1842495"/>
    <lineage>
        <taxon>Bacteria</taxon>
        <taxon>Pseudomonadati</taxon>
        <taxon>Bacteroidota</taxon>
        <taxon>Sphingobacteriia</taxon>
        <taxon>Sphingobacteriales</taxon>
        <taxon>Sphingobacteriaceae</taxon>
        <taxon>Pelobium</taxon>
    </lineage>
</organism>
<reference evidence="2 3" key="1">
    <citation type="submission" date="2016-07" db="EMBL/GenBank/DDBJ databases">
        <title>Genome of Pelobium manganitolerans.</title>
        <authorList>
            <person name="Wu S."/>
            <person name="Wang G."/>
        </authorList>
    </citation>
    <scope>NUCLEOTIDE SEQUENCE [LARGE SCALE GENOMIC DNA]</scope>
    <source>
        <strain evidence="2 3">YS-25</strain>
    </source>
</reference>
<evidence type="ECO:0000259" key="1">
    <source>
        <dbReference type="Pfam" id="PF00535"/>
    </source>
</evidence>
<accession>A0A419S1R4</accession>